<evidence type="ECO:0000313" key="3">
    <source>
        <dbReference type="Proteomes" id="UP001055253"/>
    </source>
</evidence>
<geneLocation type="plasmid" evidence="2 3">
    <name>unnamed1</name>
</geneLocation>
<dbReference type="Proteomes" id="UP001055253">
    <property type="component" value="Plasmid unnamed1"/>
</dbReference>
<keyword evidence="2" id="KW-0547">Nucleotide-binding</keyword>
<name>A0ABY5TXC4_MYCUL</name>
<dbReference type="Pfam" id="PF00270">
    <property type="entry name" value="DEAD"/>
    <property type="match status" value="1"/>
</dbReference>
<organism evidence="2 3">
    <name type="scientific">Mycobacterium ulcerans</name>
    <dbReference type="NCBI Taxonomy" id="1809"/>
    <lineage>
        <taxon>Bacteria</taxon>
        <taxon>Bacillati</taxon>
        <taxon>Actinomycetota</taxon>
        <taxon>Actinomycetes</taxon>
        <taxon>Mycobacteriales</taxon>
        <taxon>Mycobacteriaceae</taxon>
        <taxon>Mycobacterium</taxon>
        <taxon>Mycobacterium ulcerans group</taxon>
    </lineage>
</organism>
<dbReference type="InterPro" id="IPR014001">
    <property type="entry name" value="Helicase_ATP-bd"/>
</dbReference>
<accession>A0ABY5TXC4</accession>
<protein>
    <submittedName>
        <fullName evidence="2">DEAD/DEAH box helicase</fullName>
    </submittedName>
</protein>
<dbReference type="Gene3D" id="3.40.50.300">
    <property type="entry name" value="P-loop containing nucleotide triphosphate hydrolases"/>
    <property type="match status" value="1"/>
</dbReference>
<proteinExistence type="predicted"/>
<dbReference type="GO" id="GO:0004386">
    <property type="term" value="F:helicase activity"/>
    <property type="evidence" value="ECO:0007669"/>
    <property type="project" value="UniProtKB-KW"/>
</dbReference>
<dbReference type="EMBL" id="CP103312">
    <property type="protein sequence ID" value="UVY90009.1"/>
    <property type="molecule type" value="Genomic_DNA"/>
</dbReference>
<feature type="domain" description="Helicase ATP-binding" evidence="1">
    <location>
        <begin position="29"/>
        <end position="191"/>
    </location>
</feature>
<reference evidence="2" key="1">
    <citation type="submission" date="2022-08" db="EMBL/GenBank/DDBJ databases">
        <title>Complete genome sequence of 14 non-tuberculosis mycobacteria type-strains.</title>
        <authorList>
            <person name="Igarashi Y."/>
            <person name="Osugi A."/>
            <person name="Mitarai S."/>
        </authorList>
    </citation>
    <scope>NUCLEOTIDE SEQUENCE</scope>
    <source>
        <strain evidence="2">ATCC 19423</strain>
    </source>
</reference>
<keyword evidence="2" id="KW-0067">ATP-binding</keyword>
<keyword evidence="2" id="KW-0378">Hydrolase</keyword>
<keyword evidence="2" id="KW-0614">Plasmid</keyword>
<keyword evidence="3" id="KW-1185">Reference proteome</keyword>
<evidence type="ECO:0000313" key="2">
    <source>
        <dbReference type="EMBL" id="UVY90009.1"/>
    </source>
</evidence>
<sequence length="293" mass="32215">MYLRGGLRRTGDAVSSLWIHQGDVLRAYAQKHQDTADIALELPTGTGKTLPGLLIAEWVRRKAAGPVLYATPTKQLARQVLATAHAEGVPARLLVGSHLHWNVTDHSDVDGGEAIAITTYSSIFNSSPKLPLPNLIVFDDAHAGEQFVGEHYSVEIRRYEDEPAYLAVLDALRPFMSGLQIQRLQGVPDPGAHHQVRLILPAVKPGTPARLDTTLSNLGDSYKFDFAMIWYHASTKPSPFCGNPSNRRLVLLPFSWIIFIIHEKALGIDRSPGEPRPLAAWATTRRDASQARG</sequence>
<dbReference type="SUPFAM" id="SSF52540">
    <property type="entry name" value="P-loop containing nucleoside triphosphate hydrolases"/>
    <property type="match status" value="1"/>
</dbReference>
<dbReference type="PROSITE" id="PS51192">
    <property type="entry name" value="HELICASE_ATP_BIND_1"/>
    <property type="match status" value="1"/>
</dbReference>
<evidence type="ECO:0000259" key="1">
    <source>
        <dbReference type="PROSITE" id="PS51192"/>
    </source>
</evidence>
<gene>
    <name evidence="2" type="ORF">MJO63_26350</name>
</gene>
<dbReference type="InterPro" id="IPR027417">
    <property type="entry name" value="P-loop_NTPase"/>
</dbReference>
<dbReference type="InterPro" id="IPR011545">
    <property type="entry name" value="DEAD/DEAH_box_helicase_dom"/>
</dbReference>
<keyword evidence="2" id="KW-0347">Helicase</keyword>
<dbReference type="RefSeq" id="WP_240273232.1">
    <property type="nucleotide sequence ID" value="NZ_CP085201.1"/>
</dbReference>
<dbReference type="CDD" id="cd00046">
    <property type="entry name" value="SF2-N"/>
    <property type="match status" value="1"/>
</dbReference>